<dbReference type="PANTHER" id="PTHR32196:SF72">
    <property type="entry name" value="RIBOSE IMPORT PERMEASE PROTEIN RBSC"/>
    <property type="match status" value="1"/>
</dbReference>
<evidence type="ECO:0000256" key="3">
    <source>
        <dbReference type="ARBA" id="ARBA00022692"/>
    </source>
</evidence>
<keyword evidence="5 6" id="KW-0472">Membrane</keyword>
<feature type="transmembrane region" description="Helical" evidence="6">
    <location>
        <begin position="93"/>
        <end position="115"/>
    </location>
</feature>
<keyword evidence="3 6" id="KW-0812">Transmembrane</keyword>
<dbReference type="AlphaFoldDB" id="A0AB73T350"/>
<evidence type="ECO:0000256" key="6">
    <source>
        <dbReference type="SAM" id="Phobius"/>
    </source>
</evidence>
<evidence type="ECO:0000256" key="4">
    <source>
        <dbReference type="ARBA" id="ARBA00022989"/>
    </source>
</evidence>
<dbReference type="InterPro" id="IPR001851">
    <property type="entry name" value="ABC_transp_permease"/>
</dbReference>
<evidence type="ECO:0000313" key="8">
    <source>
        <dbReference type="Proteomes" id="UP000245412"/>
    </source>
</evidence>
<dbReference type="EMBL" id="QGGY01000007">
    <property type="protein sequence ID" value="PWJ75117.1"/>
    <property type="molecule type" value="Genomic_DNA"/>
</dbReference>
<dbReference type="CDD" id="cd06579">
    <property type="entry name" value="TM_PBP1_transp_AraH_like"/>
    <property type="match status" value="1"/>
</dbReference>
<organism evidence="7 8">
    <name type="scientific">Murimonas intestini</name>
    <dbReference type="NCBI Taxonomy" id="1337051"/>
    <lineage>
        <taxon>Bacteria</taxon>
        <taxon>Bacillati</taxon>
        <taxon>Bacillota</taxon>
        <taxon>Clostridia</taxon>
        <taxon>Lachnospirales</taxon>
        <taxon>Lachnospiraceae</taxon>
        <taxon>Murimonas</taxon>
    </lineage>
</organism>
<dbReference type="PANTHER" id="PTHR32196">
    <property type="entry name" value="ABC TRANSPORTER PERMEASE PROTEIN YPHD-RELATED-RELATED"/>
    <property type="match status" value="1"/>
</dbReference>
<comment type="caution">
    <text evidence="7">The sequence shown here is derived from an EMBL/GenBank/DDBJ whole genome shotgun (WGS) entry which is preliminary data.</text>
</comment>
<keyword evidence="4 6" id="KW-1133">Transmembrane helix</keyword>
<feature type="transmembrane region" description="Helical" evidence="6">
    <location>
        <begin position="208"/>
        <end position="225"/>
    </location>
</feature>
<feature type="transmembrane region" description="Helical" evidence="6">
    <location>
        <begin position="121"/>
        <end position="140"/>
    </location>
</feature>
<protein>
    <submittedName>
        <fullName evidence="7">Ribose transport system permease protein</fullName>
    </submittedName>
</protein>
<dbReference type="GO" id="GO:0005886">
    <property type="term" value="C:plasma membrane"/>
    <property type="evidence" value="ECO:0007669"/>
    <property type="project" value="UniProtKB-SubCell"/>
</dbReference>
<dbReference type="RefSeq" id="WP_109626914.1">
    <property type="nucleotide sequence ID" value="NZ_CABJAT010000004.1"/>
</dbReference>
<reference evidence="7 8" key="1">
    <citation type="submission" date="2018-05" db="EMBL/GenBank/DDBJ databases">
        <authorList>
            <person name="Goeker M."/>
            <person name="Huntemann M."/>
            <person name="Clum A."/>
            <person name="Pillay M."/>
            <person name="Palaniappan K."/>
            <person name="Varghese N."/>
            <person name="Mikhailova N."/>
            <person name="Stamatis D."/>
            <person name="Reddy T."/>
            <person name="Daum C."/>
            <person name="Shapiro N."/>
            <person name="Ivanova N."/>
            <person name="Kyrpides N."/>
            <person name="Woyke T."/>
        </authorList>
    </citation>
    <scope>NUCLEOTIDE SEQUENCE [LARGE SCALE GENOMIC DNA]</scope>
    <source>
        <strain evidence="7 8">DSM 26524</strain>
    </source>
</reference>
<feature type="transmembrane region" description="Helical" evidence="6">
    <location>
        <begin position="152"/>
        <end position="175"/>
    </location>
</feature>
<comment type="subcellular location">
    <subcellularLocation>
        <location evidence="1">Cell membrane</location>
        <topology evidence="1">Multi-pass membrane protein</topology>
    </subcellularLocation>
</comment>
<proteinExistence type="predicted"/>
<gene>
    <name evidence="7" type="ORF">C7383_107124</name>
</gene>
<dbReference type="GO" id="GO:0022857">
    <property type="term" value="F:transmembrane transporter activity"/>
    <property type="evidence" value="ECO:0007669"/>
    <property type="project" value="InterPro"/>
</dbReference>
<sequence length="313" mass="33142">MSKILQKLKKTDFQTIFPFLGLIAVLIFFEVSTGGRLFTGKNLKAVLNDGLYIIIGATGYAFMFAMGILDFSIGANMAVSCAAACLAAKINPLLAIPAAILTGMILSGVLGLIHVKAHVDAFITTLAGQFIFNGLVLIVLNNSIQQAPLSMLKWFTLPLKLVILAGGLAVGYMAFEHCVYGKTCKLIGSCEEAARQTGINVGRYKMCGFLTMGAIAGLLGFISLIRTGTASSQTGSTLMMNVLNAALLGGLPMSGGPTTKFRGVIIGSLTMAFLTSGMTIMGYNVNTQQLVKGLIFLIAISISFDRKNMKVIK</sequence>
<feature type="transmembrane region" description="Helical" evidence="6">
    <location>
        <begin position="12"/>
        <end position="31"/>
    </location>
</feature>
<keyword evidence="8" id="KW-1185">Reference proteome</keyword>
<accession>A0AB73T350</accession>
<feature type="transmembrane region" description="Helical" evidence="6">
    <location>
        <begin position="51"/>
        <end position="73"/>
    </location>
</feature>
<evidence type="ECO:0000256" key="2">
    <source>
        <dbReference type="ARBA" id="ARBA00022475"/>
    </source>
</evidence>
<dbReference type="Pfam" id="PF02653">
    <property type="entry name" value="BPD_transp_2"/>
    <property type="match status" value="1"/>
</dbReference>
<name>A0AB73T350_9FIRM</name>
<evidence type="ECO:0000313" key="7">
    <source>
        <dbReference type="EMBL" id="PWJ75117.1"/>
    </source>
</evidence>
<evidence type="ECO:0000256" key="5">
    <source>
        <dbReference type="ARBA" id="ARBA00023136"/>
    </source>
</evidence>
<dbReference type="Proteomes" id="UP000245412">
    <property type="component" value="Unassembled WGS sequence"/>
</dbReference>
<feature type="transmembrane region" description="Helical" evidence="6">
    <location>
        <begin position="263"/>
        <end position="283"/>
    </location>
</feature>
<keyword evidence="2" id="KW-1003">Cell membrane</keyword>
<evidence type="ECO:0000256" key="1">
    <source>
        <dbReference type="ARBA" id="ARBA00004651"/>
    </source>
</evidence>